<evidence type="ECO:0000313" key="3">
    <source>
        <dbReference type="Proteomes" id="UP001432180"/>
    </source>
</evidence>
<keyword evidence="3" id="KW-1185">Reference proteome</keyword>
<proteinExistence type="predicted"/>
<dbReference type="SUPFAM" id="SSF51735">
    <property type="entry name" value="NAD(P)-binding Rossmann-fold domains"/>
    <property type="match status" value="1"/>
</dbReference>
<organism evidence="2 3">
    <name type="scientific">Thiorhodovibrio winogradskyi</name>
    <dbReference type="NCBI Taxonomy" id="77007"/>
    <lineage>
        <taxon>Bacteria</taxon>
        <taxon>Pseudomonadati</taxon>
        <taxon>Pseudomonadota</taxon>
        <taxon>Gammaproteobacteria</taxon>
        <taxon>Chromatiales</taxon>
        <taxon>Chromatiaceae</taxon>
        <taxon>Thiorhodovibrio</taxon>
    </lineage>
</organism>
<dbReference type="InterPro" id="IPR001509">
    <property type="entry name" value="Epimerase_deHydtase"/>
</dbReference>
<evidence type="ECO:0000313" key="2">
    <source>
        <dbReference type="EMBL" id="WPL17329.1"/>
    </source>
</evidence>
<dbReference type="RefSeq" id="WP_328987843.1">
    <property type="nucleotide sequence ID" value="NZ_CP121472.1"/>
</dbReference>
<dbReference type="InterPro" id="IPR036291">
    <property type="entry name" value="NAD(P)-bd_dom_sf"/>
</dbReference>
<evidence type="ECO:0000259" key="1">
    <source>
        <dbReference type="Pfam" id="PF01370"/>
    </source>
</evidence>
<reference evidence="2 3" key="1">
    <citation type="journal article" date="2023" name="Microorganisms">
        <title>Thiorhodovibrio frisius and Trv. litoralis spp. nov., Two Novel Members from a Clade of Fastidious Purple Sulfur Bacteria That Exhibit Unique Red-Shifted Light-Harvesting Capabilities.</title>
        <authorList>
            <person name="Methner A."/>
            <person name="Kuzyk S.B."/>
            <person name="Petersen J."/>
            <person name="Bauer S."/>
            <person name="Brinkmann H."/>
            <person name="Sichau K."/>
            <person name="Wanner G."/>
            <person name="Wolf J."/>
            <person name="Neumann-Schaal M."/>
            <person name="Henke P."/>
            <person name="Tank M."/>
            <person name="Sproer C."/>
            <person name="Bunk B."/>
            <person name="Overmann J."/>
        </authorList>
    </citation>
    <scope>NUCLEOTIDE SEQUENCE [LARGE SCALE GENOMIC DNA]</scope>
    <source>
        <strain evidence="2 3">DSM 6702</strain>
    </source>
</reference>
<dbReference type="EMBL" id="CP121472">
    <property type="protein sequence ID" value="WPL17329.1"/>
    <property type="molecule type" value="Genomic_DNA"/>
</dbReference>
<protein>
    <submittedName>
        <fullName evidence="2">NAD dependent epimerase/dehydratase family protein</fullName>
    </submittedName>
</protein>
<sequence length="291" mass="32035">MKRQIIIGCGYIGQLLLRPLGEQCAHPDPAIGIARQDATLAAIAAAGGEPLRLDLDRDPLDSIPSDAALVFHFAPPPSQGARDSRTARLIEHFRRHGHPERLIYISTTGVYGDCEGAWVDENWPLRPAAQRSERRVHAERQLQDWAERSGADLIILRVAGIYAADRLPLERIRQGAPVVKAEQAPWSNRIHAEDLVEVCLAAARRAPAGAIYNVCDGHPSTMTDYFLQVAEAAGLPPPPQIDLREAPEHLSPGMLSYMRESRRLDNARLREELGIALRYPDLTAGLAGLRT</sequence>
<dbReference type="Gene3D" id="3.40.50.720">
    <property type="entry name" value="NAD(P)-binding Rossmann-like Domain"/>
    <property type="match status" value="1"/>
</dbReference>
<gene>
    <name evidence="2" type="ORF">Thiowin_02332</name>
</gene>
<dbReference type="CDD" id="cd05266">
    <property type="entry name" value="SDR_a4"/>
    <property type="match status" value="1"/>
</dbReference>
<dbReference type="PANTHER" id="PTHR48079">
    <property type="entry name" value="PROTEIN YEEZ"/>
    <property type="match status" value="1"/>
</dbReference>
<dbReference type="Pfam" id="PF01370">
    <property type="entry name" value="Epimerase"/>
    <property type="match status" value="1"/>
</dbReference>
<accession>A0ABZ0S9X5</accession>
<name>A0ABZ0S9X5_9GAMM</name>
<dbReference type="InterPro" id="IPR051783">
    <property type="entry name" value="NAD(P)-dependent_oxidoreduct"/>
</dbReference>
<dbReference type="PANTHER" id="PTHR48079:SF6">
    <property type="entry name" value="NAD(P)-BINDING DOMAIN-CONTAINING PROTEIN-RELATED"/>
    <property type="match status" value="1"/>
</dbReference>
<feature type="domain" description="NAD-dependent epimerase/dehydratase" evidence="1">
    <location>
        <begin position="10"/>
        <end position="215"/>
    </location>
</feature>
<dbReference type="Proteomes" id="UP001432180">
    <property type="component" value="Chromosome"/>
</dbReference>